<keyword evidence="6 10" id="KW-0407">Ion channel</keyword>
<keyword evidence="2 10" id="KW-1003">Cell membrane</keyword>
<keyword evidence="10" id="KW-0406">Ion transport</keyword>
<dbReference type="PANTHER" id="PTHR28259:SF1">
    <property type="entry name" value="FLUORIDE EXPORT PROTEIN 1-RELATED"/>
    <property type="match status" value="1"/>
</dbReference>
<dbReference type="InterPro" id="IPR003691">
    <property type="entry name" value="FluC"/>
</dbReference>
<comment type="function">
    <text evidence="9 10">Fluoride-specific ion channel. Important for reducing fluoride concentration in the cell, thus reducing its toxicity.</text>
</comment>
<keyword evidence="4 10" id="KW-1133">Transmembrane helix</keyword>
<sequence length="130" mass="13496">MIDRAQLAKFLAVALGGALGALARVAIDMLTPANVWAASTLIVNVLGCVALAALSAYAAHRPLAPLLQLFAGTGFCGSFTTLSTVLLLFTSLSAAGYIGYLLLSVVLCLAAVFLTHTLLDRHLARPQELS</sequence>
<keyword evidence="10" id="KW-0813">Transport</keyword>
<evidence type="ECO:0000256" key="1">
    <source>
        <dbReference type="ARBA" id="ARBA00004651"/>
    </source>
</evidence>
<feature type="transmembrane region" description="Helical" evidence="10">
    <location>
        <begin position="97"/>
        <end position="119"/>
    </location>
</feature>
<feature type="transmembrane region" description="Helical" evidence="10">
    <location>
        <begin position="69"/>
        <end position="91"/>
    </location>
</feature>
<evidence type="ECO:0000256" key="10">
    <source>
        <dbReference type="HAMAP-Rule" id="MF_00454"/>
    </source>
</evidence>
<accession>A0ABQ2DQI7</accession>
<gene>
    <name evidence="10" type="primary">fluC</name>
    <name evidence="10" type="synonym">crcB</name>
    <name evidence="11" type="ORF">GCM10007173_29220</name>
</gene>
<evidence type="ECO:0000256" key="8">
    <source>
        <dbReference type="ARBA" id="ARBA00035585"/>
    </source>
</evidence>
<comment type="caution">
    <text evidence="11">The sequence shown here is derived from an EMBL/GenBank/DDBJ whole genome shotgun (WGS) entry which is preliminary data.</text>
</comment>
<comment type="catalytic activity">
    <reaction evidence="8">
        <text>fluoride(in) = fluoride(out)</text>
        <dbReference type="Rhea" id="RHEA:76159"/>
        <dbReference type="ChEBI" id="CHEBI:17051"/>
    </reaction>
    <physiologicalReaction direction="left-to-right" evidence="8">
        <dbReference type="Rhea" id="RHEA:76160"/>
    </physiologicalReaction>
</comment>
<evidence type="ECO:0000313" key="11">
    <source>
        <dbReference type="EMBL" id="GGJ68619.1"/>
    </source>
</evidence>
<keyword evidence="10" id="KW-0915">Sodium</keyword>
<evidence type="ECO:0000256" key="3">
    <source>
        <dbReference type="ARBA" id="ARBA00022692"/>
    </source>
</evidence>
<comment type="activity regulation">
    <text evidence="10">Na(+) is not transported, but it plays an essential structural role and its presence is essential for fluoride channel function.</text>
</comment>
<reference evidence="12" key="1">
    <citation type="journal article" date="2019" name="Int. J. Syst. Evol. Microbiol.">
        <title>The Global Catalogue of Microorganisms (GCM) 10K type strain sequencing project: providing services to taxonomists for standard genome sequencing and annotation.</title>
        <authorList>
            <consortium name="The Broad Institute Genomics Platform"/>
            <consortium name="The Broad Institute Genome Sequencing Center for Infectious Disease"/>
            <person name="Wu L."/>
            <person name="Ma J."/>
        </authorList>
    </citation>
    <scope>NUCLEOTIDE SEQUENCE [LARGE SCALE GENOMIC DNA]</scope>
    <source>
        <strain evidence="12">CGMCC 1.3685</strain>
    </source>
</reference>
<evidence type="ECO:0000313" key="12">
    <source>
        <dbReference type="Proteomes" id="UP000606115"/>
    </source>
</evidence>
<feature type="binding site" evidence="10">
    <location>
        <position position="77"/>
    </location>
    <ligand>
        <name>Na(+)</name>
        <dbReference type="ChEBI" id="CHEBI:29101"/>
        <note>structural</note>
    </ligand>
</feature>
<evidence type="ECO:0000256" key="5">
    <source>
        <dbReference type="ARBA" id="ARBA00023136"/>
    </source>
</evidence>
<name>A0ABQ2DQI7_9MICC</name>
<dbReference type="GeneID" id="303305268"/>
<dbReference type="PANTHER" id="PTHR28259">
    <property type="entry name" value="FLUORIDE EXPORT PROTEIN 1-RELATED"/>
    <property type="match status" value="1"/>
</dbReference>
<feature type="transmembrane region" description="Helical" evidence="10">
    <location>
        <begin position="33"/>
        <end position="57"/>
    </location>
</feature>
<evidence type="ECO:0000256" key="2">
    <source>
        <dbReference type="ARBA" id="ARBA00022475"/>
    </source>
</evidence>
<dbReference type="HAMAP" id="MF_00454">
    <property type="entry name" value="FluC"/>
    <property type="match status" value="1"/>
</dbReference>
<feature type="binding site" evidence="10">
    <location>
        <position position="80"/>
    </location>
    <ligand>
        <name>Na(+)</name>
        <dbReference type="ChEBI" id="CHEBI:29101"/>
        <note>structural</note>
    </ligand>
</feature>
<keyword evidence="10" id="KW-0479">Metal-binding</keyword>
<comment type="subcellular location">
    <subcellularLocation>
        <location evidence="1 10">Cell membrane</location>
        <topology evidence="1 10">Multi-pass membrane protein</topology>
    </subcellularLocation>
</comment>
<organism evidence="11 12">
    <name type="scientific">Glutamicibacter ardleyensis</name>
    <dbReference type="NCBI Taxonomy" id="225894"/>
    <lineage>
        <taxon>Bacteria</taxon>
        <taxon>Bacillati</taxon>
        <taxon>Actinomycetota</taxon>
        <taxon>Actinomycetes</taxon>
        <taxon>Micrococcales</taxon>
        <taxon>Micrococcaceae</taxon>
        <taxon>Glutamicibacter</taxon>
    </lineage>
</organism>
<proteinExistence type="inferred from homology"/>
<evidence type="ECO:0000256" key="9">
    <source>
        <dbReference type="ARBA" id="ARBA00049940"/>
    </source>
</evidence>
<evidence type="ECO:0000256" key="7">
    <source>
        <dbReference type="ARBA" id="ARBA00035120"/>
    </source>
</evidence>
<dbReference type="Proteomes" id="UP000606115">
    <property type="component" value="Unassembled WGS sequence"/>
</dbReference>
<evidence type="ECO:0000256" key="6">
    <source>
        <dbReference type="ARBA" id="ARBA00023303"/>
    </source>
</evidence>
<keyword evidence="3 10" id="KW-0812">Transmembrane</keyword>
<comment type="similarity">
    <text evidence="7 10">Belongs to the fluoride channel Fluc/FEX (TC 1.A.43) family.</text>
</comment>
<protein>
    <recommendedName>
        <fullName evidence="10">Fluoride-specific ion channel FluC</fullName>
    </recommendedName>
</protein>
<evidence type="ECO:0000256" key="4">
    <source>
        <dbReference type="ARBA" id="ARBA00022989"/>
    </source>
</evidence>
<dbReference type="Pfam" id="PF02537">
    <property type="entry name" value="CRCB"/>
    <property type="match status" value="1"/>
</dbReference>
<dbReference type="RefSeq" id="WP_188686591.1">
    <property type="nucleotide sequence ID" value="NZ_BMKX01000008.1"/>
</dbReference>
<keyword evidence="12" id="KW-1185">Reference proteome</keyword>
<keyword evidence="5 10" id="KW-0472">Membrane</keyword>
<dbReference type="EMBL" id="BMKX01000008">
    <property type="protein sequence ID" value="GGJ68619.1"/>
    <property type="molecule type" value="Genomic_DNA"/>
</dbReference>